<dbReference type="AlphaFoldDB" id="A0AAW8M084"/>
<dbReference type="Proteomes" id="UP001265315">
    <property type="component" value="Unassembled WGS sequence"/>
</dbReference>
<proteinExistence type="inferred from homology"/>
<dbReference type="GO" id="GO:0047661">
    <property type="term" value="F:amino-acid racemase activity"/>
    <property type="evidence" value="ECO:0007669"/>
    <property type="project" value="InterPro"/>
</dbReference>
<dbReference type="Gene3D" id="3.40.50.12500">
    <property type="match status" value="1"/>
</dbReference>
<dbReference type="PANTHER" id="PTHR28047">
    <property type="entry name" value="PROTEIN DCG1"/>
    <property type="match status" value="1"/>
</dbReference>
<evidence type="ECO:0000256" key="1">
    <source>
        <dbReference type="ARBA" id="ARBA00038414"/>
    </source>
</evidence>
<dbReference type="InterPro" id="IPR052186">
    <property type="entry name" value="Hydantoin_racemase-like"/>
</dbReference>
<evidence type="ECO:0000313" key="2">
    <source>
        <dbReference type="EMBL" id="MDR6704818.1"/>
    </source>
</evidence>
<gene>
    <name evidence="2" type="ORF">J2W61_004693</name>
</gene>
<dbReference type="Pfam" id="PF01177">
    <property type="entry name" value="Asp_Glu_race"/>
    <property type="match status" value="1"/>
</dbReference>
<dbReference type="InterPro" id="IPR053714">
    <property type="entry name" value="Iso_Racemase_Enz_sf"/>
</dbReference>
<name>A0AAW8M084_AGRTU</name>
<dbReference type="GeneID" id="92925348"/>
<reference evidence="2" key="1">
    <citation type="submission" date="2023-07" db="EMBL/GenBank/DDBJ databases">
        <title>Sorghum-associated microbial communities from plants grown in Nebraska, USA.</title>
        <authorList>
            <person name="Schachtman D."/>
        </authorList>
    </citation>
    <scope>NUCLEOTIDE SEQUENCE</scope>
    <source>
        <strain evidence="2">1457</strain>
    </source>
</reference>
<accession>A0AAW8M084</accession>
<evidence type="ECO:0000313" key="3">
    <source>
        <dbReference type="Proteomes" id="UP001265315"/>
    </source>
</evidence>
<dbReference type="PANTHER" id="PTHR28047:SF5">
    <property type="entry name" value="PROTEIN DCG1"/>
    <property type="match status" value="1"/>
</dbReference>
<protein>
    <submittedName>
        <fullName evidence="2">Asp/Glu/hydantoin racemase</fullName>
    </submittedName>
</protein>
<dbReference type="InterPro" id="IPR015942">
    <property type="entry name" value="Asp/Glu/hydantoin_racemase"/>
</dbReference>
<dbReference type="RefSeq" id="WP_020808187.1">
    <property type="nucleotide sequence ID" value="NZ_JAGIPD010000006.1"/>
</dbReference>
<comment type="caution">
    <text evidence="2">The sequence shown here is derived from an EMBL/GenBank/DDBJ whole genome shotgun (WGS) entry which is preliminary data.</text>
</comment>
<sequence>MKRIGLINPNTSQATTAMMTDIARSYLPEGFAIEGHTAAHGVPMILNDVELAAAADSVVETGRELARRNDGLIVCAFGDPGLERLAVASGVPTVGICQASMMEAAAGDRRFGIATVTPDLVGSFAAKAQTLGVVSLFTGTRLTRGDPQHLASDPAALQTALEIAVRECFERDGADVVIIGGGPLGQAADNLQRIVSMPIIAPIRSAVELLIRTMELDGGTNPSQR</sequence>
<dbReference type="EMBL" id="JAVDSW010000006">
    <property type="protein sequence ID" value="MDR6704818.1"/>
    <property type="molecule type" value="Genomic_DNA"/>
</dbReference>
<organism evidence="2 3">
    <name type="scientific">Agrobacterium tumefaciens</name>
    <dbReference type="NCBI Taxonomy" id="358"/>
    <lineage>
        <taxon>Bacteria</taxon>
        <taxon>Pseudomonadati</taxon>
        <taxon>Pseudomonadota</taxon>
        <taxon>Alphaproteobacteria</taxon>
        <taxon>Hyphomicrobiales</taxon>
        <taxon>Rhizobiaceae</taxon>
        <taxon>Rhizobium/Agrobacterium group</taxon>
        <taxon>Agrobacterium</taxon>
        <taxon>Agrobacterium tumefaciens complex</taxon>
    </lineage>
</organism>
<comment type="similarity">
    <text evidence="1">Belongs to the HyuE racemase family.</text>
</comment>